<evidence type="ECO:0000259" key="3">
    <source>
        <dbReference type="Pfam" id="PF00561"/>
    </source>
</evidence>
<protein>
    <recommendedName>
        <fullName evidence="2">Putative carbamate hydrolase RutD</fullName>
        <ecNumber evidence="2">3.5.1.-</ecNumber>
    </recommendedName>
    <alternativeName>
        <fullName evidence="2">Aminohydrolase</fullName>
    </alternativeName>
</protein>
<gene>
    <name evidence="2 4" type="primary">rutD</name>
    <name evidence="4" type="ORF">EOD43_20185</name>
</gene>
<accession>A0A437LWE0</accession>
<comment type="catalytic activity">
    <reaction evidence="2">
        <text>carbamate + 2 H(+) = NH4(+) + CO2</text>
        <dbReference type="Rhea" id="RHEA:15649"/>
        <dbReference type="ChEBI" id="CHEBI:13941"/>
        <dbReference type="ChEBI" id="CHEBI:15378"/>
        <dbReference type="ChEBI" id="CHEBI:16526"/>
        <dbReference type="ChEBI" id="CHEBI:28938"/>
    </reaction>
</comment>
<dbReference type="GO" id="GO:0016811">
    <property type="term" value="F:hydrolase activity, acting on carbon-nitrogen (but not peptide) bonds, in linear amides"/>
    <property type="evidence" value="ECO:0007669"/>
    <property type="project" value="InterPro"/>
</dbReference>
<dbReference type="InterPro" id="IPR000073">
    <property type="entry name" value="AB_hydrolase_1"/>
</dbReference>
<dbReference type="GO" id="GO:0019740">
    <property type="term" value="P:nitrogen utilization"/>
    <property type="evidence" value="ECO:0007669"/>
    <property type="project" value="UniProtKB-UniRule"/>
</dbReference>
<dbReference type="Gene3D" id="3.40.50.1820">
    <property type="entry name" value="alpha/beta hydrolase"/>
    <property type="match status" value="1"/>
</dbReference>
<feature type="domain" description="AB hydrolase-1" evidence="3">
    <location>
        <begin position="19"/>
        <end position="242"/>
    </location>
</feature>
<dbReference type="GO" id="GO:0006212">
    <property type="term" value="P:uracil catabolic process"/>
    <property type="evidence" value="ECO:0007669"/>
    <property type="project" value="UniProtKB-UniRule"/>
</dbReference>
<comment type="function">
    <text evidence="2">Involved in pyrimidine catabolism. May facilitate the hydrolysis of carbamate, a reaction that can also occur spontaneously.</text>
</comment>
<keyword evidence="1 2" id="KW-0378">Hydrolase</keyword>
<keyword evidence="5" id="KW-1185">Reference proteome</keyword>
<dbReference type="Proteomes" id="UP000282971">
    <property type="component" value="Unassembled WGS sequence"/>
</dbReference>
<evidence type="ECO:0000313" key="4">
    <source>
        <dbReference type="EMBL" id="RVT89704.1"/>
    </source>
</evidence>
<reference evidence="4 5" key="1">
    <citation type="submission" date="2019-01" db="EMBL/GenBank/DDBJ databases">
        <authorList>
            <person name="Chen W.-M."/>
        </authorList>
    </citation>
    <scope>NUCLEOTIDE SEQUENCE [LARGE SCALE GENOMIC DNA]</scope>
    <source>
        <strain evidence="4 5">CCP-7</strain>
    </source>
</reference>
<dbReference type="InterPro" id="IPR050471">
    <property type="entry name" value="AB_hydrolase"/>
</dbReference>
<dbReference type="OrthoDB" id="9801400at2"/>
<dbReference type="InterPro" id="IPR019913">
    <property type="entry name" value="Pyrimidine_utilisation_RutD"/>
</dbReference>
<dbReference type="PANTHER" id="PTHR43433:SF5">
    <property type="entry name" value="AB HYDROLASE-1 DOMAIN-CONTAINING PROTEIN"/>
    <property type="match status" value="1"/>
</dbReference>
<name>A0A437LWE0_9SPHN</name>
<dbReference type="SUPFAM" id="SSF53474">
    <property type="entry name" value="alpha/beta-Hydrolases"/>
    <property type="match status" value="1"/>
</dbReference>
<dbReference type="Pfam" id="PF00561">
    <property type="entry name" value="Abhydrolase_1"/>
    <property type="match status" value="1"/>
</dbReference>
<sequence>MSVSGGLHWEAFGQPGAEPLILSAGLGGSGGYWAPNIAALARDYRVIVYDHRGTGKSDRTLEGPVSVDTMADDVIGLMDALGIEKAHFMGHAAGGVAGLALALKAPQRLCRLVVVNGWSKLDPHFARCFDIRLEILRNGGPRAYLRAQPLFLYPAEWISRNLGLLDDELEQHLASFQGADNLSKRIAALRLFNIDARLGEIGVPTLALAAEDDMLVPASCSQRIANGIRGARLTLLPKGGHACNVTVPERFDDIVLRWLKAFD</sequence>
<dbReference type="EC" id="3.5.1.-" evidence="2"/>
<comment type="similarity">
    <text evidence="2">Belongs to the AB hydrolase superfamily. Hydrolase RutD family.</text>
</comment>
<dbReference type="PANTHER" id="PTHR43433">
    <property type="entry name" value="HYDROLASE, ALPHA/BETA FOLD FAMILY PROTEIN"/>
    <property type="match status" value="1"/>
</dbReference>
<dbReference type="PRINTS" id="PR00111">
    <property type="entry name" value="ABHYDROLASE"/>
</dbReference>
<evidence type="ECO:0000256" key="2">
    <source>
        <dbReference type="HAMAP-Rule" id="MF_00832"/>
    </source>
</evidence>
<evidence type="ECO:0000313" key="5">
    <source>
        <dbReference type="Proteomes" id="UP000282971"/>
    </source>
</evidence>
<dbReference type="RefSeq" id="WP_127745868.1">
    <property type="nucleotide sequence ID" value="NZ_SACN01000004.1"/>
</dbReference>
<dbReference type="HAMAP" id="MF_00832">
    <property type="entry name" value="RutD"/>
    <property type="match status" value="1"/>
</dbReference>
<dbReference type="EMBL" id="SACN01000004">
    <property type="protein sequence ID" value="RVT89704.1"/>
    <property type="molecule type" value="Genomic_DNA"/>
</dbReference>
<dbReference type="InterPro" id="IPR029058">
    <property type="entry name" value="AB_hydrolase_fold"/>
</dbReference>
<proteinExistence type="inferred from homology"/>
<comment type="caution">
    <text evidence="4">The sequence shown here is derived from an EMBL/GenBank/DDBJ whole genome shotgun (WGS) entry which is preliminary data.</text>
</comment>
<dbReference type="NCBIfam" id="TIGR03611">
    <property type="entry name" value="RutD"/>
    <property type="match status" value="1"/>
</dbReference>
<dbReference type="AlphaFoldDB" id="A0A437LWE0"/>
<evidence type="ECO:0000256" key="1">
    <source>
        <dbReference type="ARBA" id="ARBA00022801"/>
    </source>
</evidence>
<organism evidence="4 5">
    <name type="scientific">Sphingomonas crocodyli</name>
    <dbReference type="NCBI Taxonomy" id="1979270"/>
    <lineage>
        <taxon>Bacteria</taxon>
        <taxon>Pseudomonadati</taxon>
        <taxon>Pseudomonadota</taxon>
        <taxon>Alphaproteobacteria</taxon>
        <taxon>Sphingomonadales</taxon>
        <taxon>Sphingomonadaceae</taxon>
        <taxon>Sphingomonas</taxon>
    </lineage>
</organism>